<evidence type="ECO:0000313" key="4">
    <source>
        <dbReference type="EMBL" id="KDN87031.1"/>
    </source>
</evidence>
<dbReference type="InterPro" id="IPR029063">
    <property type="entry name" value="SAM-dependent_MTases_sf"/>
</dbReference>
<dbReference type="GO" id="GO:0032259">
    <property type="term" value="P:methylation"/>
    <property type="evidence" value="ECO:0007669"/>
    <property type="project" value="UniProtKB-KW"/>
</dbReference>
<name>A0A066Z9N7_9ACTN</name>
<keyword evidence="3" id="KW-0949">S-adenosyl-L-methionine</keyword>
<dbReference type="EMBL" id="JNBY01000050">
    <property type="protein sequence ID" value="KDN87031.1"/>
    <property type="molecule type" value="Genomic_DNA"/>
</dbReference>
<evidence type="ECO:0000313" key="5">
    <source>
        <dbReference type="Proteomes" id="UP000027178"/>
    </source>
</evidence>
<dbReference type="OrthoDB" id="9799672at2"/>
<dbReference type="SUPFAM" id="SSF53335">
    <property type="entry name" value="S-adenosyl-L-methionine-dependent methyltransferases"/>
    <property type="match status" value="1"/>
</dbReference>
<dbReference type="RefSeq" id="WP_035859438.1">
    <property type="nucleotide sequence ID" value="NZ_KK853997.1"/>
</dbReference>
<evidence type="ECO:0000256" key="2">
    <source>
        <dbReference type="ARBA" id="ARBA00022679"/>
    </source>
</evidence>
<dbReference type="InterPro" id="IPR050362">
    <property type="entry name" value="Cation-dep_OMT"/>
</dbReference>
<dbReference type="InterPro" id="IPR002935">
    <property type="entry name" value="SAM_O-MeTrfase"/>
</dbReference>
<protein>
    <submittedName>
        <fullName evidence="4">O-methyltransferase</fullName>
    </submittedName>
</protein>
<gene>
    <name evidence="4" type="ORF">KCH_11160</name>
</gene>
<dbReference type="PROSITE" id="PS51682">
    <property type="entry name" value="SAM_OMT_I"/>
    <property type="match status" value="1"/>
</dbReference>
<dbReference type="PANTHER" id="PTHR10509:SF14">
    <property type="entry name" value="CAFFEOYL-COA O-METHYLTRANSFERASE 3-RELATED"/>
    <property type="match status" value="1"/>
</dbReference>
<evidence type="ECO:0000256" key="3">
    <source>
        <dbReference type="ARBA" id="ARBA00022691"/>
    </source>
</evidence>
<dbReference type="PATRIC" id="fig|1348663.4.peg.1064"/>
<dbReference type="HOGENOM" id="CLU_067676_8_0_11"/>
<comment type="caution">
    <text evidence="4">The sequence shown here is derived from an EMBL/GenBank/DDBJ whole genome shotgun (WGS) entry which is preliminary data.</text>
</comment>
<organism evidence="4 5">
    <name type="scientific">Kitasatospora cheerisanensis KCTC 2395</name>
    <dbReference type="NCBI Taxonomy" id="1348663"/>
    <lineage>
        <taxon>Bacteria</taxon>
        <taxon>Bacillati</taxon>
        <taxon>Actinomycetota</taxon>
        <taxon>Actinomycetes</taxon>
        <taxon>Kitasatosporales</taxon>
        <taxon>Streptomycetaceae</taxon>
        <taxon>Kitasatospora</taxon>
    </lineage>
</organism>
<dbReference type="GO" id="GO:0008171">
    <property type="term" value="F:O-methyltransferase activity"/>
    <property type="evidence" value="ECO:0007669"/>
    <property type="project" value="InterPro"/>
</dbReference>
<dbReference type="Gene3D" id="3.40.50.150">
    <property type="entry name" value="Vaccinia Virus protein VP39"/>
    <property type="match status" value="1"/>
</dbReference>
<evidence type="ECO:0000256" key="1">
    <source>
        <dbReference type="ARBA" id="ARBA00022603"/>
    </source>
</evidence>
<accession>A0A066Z9N7</accession>
<keyword evidence="1 4" id="KW-0489">Methyltransferase</keyword>
<dbReference type="Proteomes" id="UP000027178">
    <property type="component" value="Unassembled WGS sequence"/>
</dbReference>
<keyword evidence="5" id="KW-1185">Reference proteome</keyword>
<dbReference type="PANTHER" id="PTHR10509">
    <property type="entry name" value="O-METHYLTRANSFERASE-RELATED"/>
    <property type="match status" value="1"/>
</dbReference>
<dbReference type="eggNOG" id="COG4122">
    <property type="taxonomic scope" value="Bacteria"/>
</dbReference>
<reference evidence="4 5" key="1">
    <citation type="submission" date="2014-05" db="EMBL/GenBank/DDBJ databases">
        <title>Draft Genome Sequence of Kitasatospora cheerisanensis KCTC 2395.</title>
        <authorList>
            <person name="Nam D.H."/>
        </authorList>
    </citation>
    <scope>NUCLEOTIDE SEQUENCE [LARGE SCALE GENOMIC DNA]</scope>
    <source>
        <strain evidence="4 5">KCTC 2395</strain>
    </source>
</reference>
<keyword evidence="2 4" id="KW-0808">Transferase</keyword>
<proteinExistence type="predicted"/>
<dbReference type="CDD" id="cd02440">
    <property type="entry name" value="AdoMet_MTases"/>
    <property type="match status" value="1"/>
</dbReference>
<dbReference type="GO" id="GO:0008757">
    <property type="term" value="F:S-adenosylmethionine-dependent methyltransferase activity"/>
    <property type="evidence" value="ECO:0007669"/>
    <property type="project" value="TreeGrafter"/>
</dbReference>
<dbReference type="AlphaFoldDB" id="A0A066Z9N7"/>
<dbReference type="Pfam" id="PF01596">
    <property type="entry name" value="Methyltransf_3"/>
    <property type="match status" value="1"/>
</dbReference>
<sequence length="227" mass="24324">MTVQENPMQLWTAVDDYVAARLIGEDEVLDAAVEAADRAGLPQIAVAANQGKLLNLLARMQGARRILEIGTLAGYSAIWLARALPADGTLTTLELDPAHAEVAVANLERAGLGDRVEVRIGAARDTLRQLTEEGVEPYDLVFVDADKANIPHYVEASLALTRPGSVFVVDNVVRDGELADEQSTDAAVRGVQQLHELIAGDKRLDATTVQTVGSRGYDGFTLIRVEG</sequence>